<protein>
    <submittedName>
        <fullName evidence="2">Uncharacterized protein</fullName>
    </submittedName>
</protein>
<reference evidence="2 3" key="1">
    <citation type="submission" date="2020-08" db="EMBL/GenBank/DDBJ databases">
        <title>Genomic Encyclopedia of Type Strains, Phase IV (KMG-IV): sequencing the most valuable type-strain genomes for metagenomic binning, comparative biology and taxonomic classification.</title>
        <authorList>
            <person name="Goeker M."/>
        </authorList>
    </citation>
    <scope>NUCLEOTIDE SEQUENCE [LARGE SCALE GENOMIC DNA]</scope>
    <source>
        <strain evidence="2 3">DSM 26575</strain>
    </source>
</reference>
<name>A0A7W6CZ65_9HYPH</name>
<keyword evidence="3" id="KW-1185">Reference proteome</keyword>
<comment type="caution">
    <text evidence="2">The sequence shown here is derived from an EMBL/GenBank/DDBJ whole genome shotgun (WGS) entry which is preliminary data.</text>
</comment>
<evidence type="ECO:0000313" key="2">
    <source>
        <dbReference type="EMBL" id="MBB3965211.1"/>
    </source>
</evidence>
<dbReference type="EMBL" id="JACIDW010000008">
    <property type="protein sequence ID" value="MBB3965211.1"/>
    <property type="molecule type" value="Genomic_DNA"/>
</dbReference>
<gene>
    <name evidence="2" type="ORF">GGQ67_002879</name>
</gene>
<dbReference type="RefSeq" id="WP_183900788.1">
    <property type="nucleotide sequence ID" value="NZ_JACIDW010000008.1"/>
</dbReference>
<accession>A0A7W6CZ65</accession>
<feature type="signal peptide" evidence="1">
    <location>
        <begin position="1"/>
        <end position="22"/>
    </location>
</feature>
<evidence type="ECO:0000313" key="3">
    <source>
        <dbReference type="Proteomes" id="UP000582090"/>
    </source>
</evidence>
<keyword evidence="1" id="KW-0732">Signal</keyword>
<dbReference type="Proteomes" id="UP000582090">
    <property type="component" value="Unassembled WGS sequence"/>
</dbReference>
<feature type="chain" id="PRO_5030535228" evidence="1">
    <location>
        <begin position="23"/>
        <end position="160"/>
    </location>
</feature>
<dbReference type="AlphaFoldDB" id="A0A7W6CZ65"/>
<organism evidence="2 3">
    <name type="scientific">Rhizobium metallidurans</name>
    <dbReference type="NCBI Taxonomy" id="1265931"/>
    <lineage>
        <taxon>Bacteria</taxon>
        <taxon>Pseudomonadati</taxon>
        <taxon>Pseudomonadota</taxon>
        <taxon>Alphaproteobacteria</taxon>
        <taxon>Hyphomicrobiales</taxon>
        <taxon>Rhizobiaceae</taxon>
        <taxon>Rhizobium/Agrobacterium group</taxon>
        <taxon>Rhizobium</taxon>
    </lineage>
</organism>
<sequence>MKKLLIALNLVAALAVSTAAQAQQSLLPDPEVYEKDYFKKQCAEVSFSDGFATRQDINNDGLVDVVVNEGKMTCDGSSSTKCDEDGCVNNFYLQVAEGGYFMIATAKTYGYDIQQRYGNKVLAMKMHPRFCDRPNADPKTDPCVITTRVRGTKFVTIFKK</sequence>
<proteinExistence type="predicted"/>
<evidence type="ECO:0000256" key="1">
    <source>
        <dbReference type="SAM" id="SignalP"/>
    </source>
</evidence>